<gene>
    <name evidence="3" type="ORF">A2709_02800</name>
</gene>
<dbReference type="EMBL" id="MEVB01000042">
    <property type="protein sequence ID" value="OGC51501.1"/>
    <property type="molecule type" value="Genomic_DNA"/>
</dbReference>
<feature type="transmembrane region" description="Helical" evidence="1">
    <location>
        <begin position="314"/>
        <end position="336"/>
    </location>
</feature>
<evidence type="ECO:0000313" key="3">
    <source>
        <dbReference type="EMBL" id="OGC51501.1"/>
    </source>
</evidence>
<feature type="signal peptide" evidence="2">
    <location>
        <begin position="1"/>
        <end position="36"/>
    </location>
</feature>
<feature type="transmembrane region" description="Helical" evidence="1">
    <location>
        <begin position="396"/>
        <end position="417"/>
    </location>
</feature>
<evidence type="ECO:0000256" key="1">
    <source>
        <dbReference type="SAM" id="Phobius"/>
    </source>
</evidence>
<accession>A0A1F4V2V3</accession>
<evidence type="ECO:0000256" key="2">
    <source>
        <dbReference type="SAM" id="SignalP"/>
    </source>
</evidence>
<keyword evidence="1" id="KW-0812">Transmembrane</keyword>
<evidence type="ECO:0008006" key="5">
    <source>
        <dbReference type="Google" id="ProtNLM"/>
    </source>
</evidence>
<sequence length="471" mass="51738">MLDTKRPRIYSKYVRKVIIITASLFVLISFISTAHAAESVPASESIAMPNYKILPPGPSDPTALTIPFFGQDHNYSVTFRGNGLAVVFLRAAFYNAGDTPLKELTLRFPAKIQPEGIVAYQIVRDNVCKTYDYTKYNQPTGQYACLTYTEPNYYDYYYGANTYKKAQVALANDTLTVTIPSGIASQKTGSALVYYRAFGYAKKNSFGAYPYTFETVKVDDTIRALRVGISTDSDLVMKGVIGGVDYFRETAPLMESTKVMSFGSSFTNTSIDTSLQSIGYGAVNKEAYNLMPLDAYTVAGAYAKNPVALYAKELVIGVATVLVLLVLVVFAGVKIYKVAHRVKTSGVEGSTKGHVGLNIAISALSGFLSSFAGSVFIVLAYFVLQLVSSWTYSGDILSIMHIFAVLVIIGLAALVMLPPHFIVGAKRGMWWGFASFVFMLFWFLFNLLVLGLIYATVKYNPPFYPDNPIVY</sequence>
<dbReference type="Proteomes" id="UP000176853">
    <property type="component" value="Unassembled WGS sequence"/>
</dbReference>
<keyword evidence="1" id="KW-1133">Transmembrane helix</keyword>
<protein>
    <recommendedName>
        <fullName evidence="5">DUF4436 domain-containing protein</fullName>
    </recommendedName>
</protein>
<dbReference type="AlphaFoldDB" id="A0A1F4V2V3"/>
<organism evidence="3 4">
    <name type="scientific">candidate division WWE3 bacterium RIFCSPHIGHO2_01_FULL_43_9</name>
    <dbReference type="NCBI Taxonomy" id="1802618"/>
    <lineage>
        <taxon>Bacteria</taxon>
        <taxon>Katanobacteria</taxon>
    </lineage>
</organism>
<reference evidence="3 4" key="1">
    <citation type="journal article" date="2016" name="Nat. Commun.">
        <title>Thousands of microbial genomes shed light on interconnected biogeochemical processes in an aquifer system.</title>
        <authorList>
            <person name="Anantharaman K."/>
            <person name="Brown C.T."/>
            <person name="Hug L.A."/>
            <person name="Sharon I."/>
            <person name="Castelle C.J."/>
            <person name="Probst A.J."/>
            <person name="Thomas B.C."/>
            <person name="Singh A."/>
            <person name="Wilkins M.J."/>
            <person name="Karaoz U."/>
            <person name="Brodie E.L."/>
            <person name="Williams K.H."/>
            <person name="Hubbard S.S."/>
            <person name="Banfield J.F."/>
        </authorList>
    </citation>
    <scope>NUCLEOTIDE SEQUENCE [LARGE SCALE GENOMIC DNA]</scope>
</reference>
<feature type="transmembrane region" description="Helical" evidence="1">
    <location>
        <begin position="357"/>
        <end position="384"/>
    </location>
</feature>
<evidence type="ECO:0000313" key="4">
    <source>
        <dbReference type="Proteomes" id="UP000176853"/>
    </source>
</evidence>
<name>A0A1F4V2V3_UNCKA</name>
<keyword evidence="1" id="KW-0472">Membrane</keyword>
<feature type="chain" id="PRO_5009514941" description="DUF4436 domain-containing protein" evidence="2">
    <location>
        <begin position="37"/>
        <end position="471"/>
    </location>
</feature>
<comment type="caution">
    <text evidence="3">The sequence shown here is derived from an EMBL/GenBank/DDBJ whole genome shotgun (WGS) entry which is preliminary data.</text>
</comment>
<proteinExistence type="predicted"/>
<keyword evidence="2" id="KW-0732">Signal</keyword>
<feature type="transmembrane region" description="Helical" evidence="1">
    <location>
        <begin position="429"/>
        <end position="455"/>
    </location>
</feature>